<organism evidence="6 7">
    <name type="scientific">Scheffersomyces spartinae</name>
    <dbReference type="NCBI Taxonomy" id="45513"/>
    <lineage>
        <taxon>Eukaryota</taxon>
        <taxon>Fungi</taxon>
        <taxon>Dikarya</taxon>
        <taxon>Ascomycota</taxon>
        <taxon>Saccharomycotina</taxon>
        <taxon>Pichiomycetes</taxon>
        <taxon>Debaryomycetaceae</taxon>
        <taxon>Scheffersomyces</taxon>
    </lineage>
</organism>
<comment type="subcellular location">
    <subcellularLocation>
        <location evidence="1">Mitochondrion</location>
    </subcellularLocation>
</comment>
<dbReference type="Gene3D" id="3.30.2180.10">
    <property type="entry name" value="ATP12-like"/>
    <property type="match status" value="1"/>
</dbReference>
<dbReference type="InterPro" id="IPR011419">
    <property type="entry name" value="ATP12_ATP_synth-F1-assembly"/>
</dbReference>
<keyword evidence="3" id="KW-0809">Transit peptide</keyword>
<evidence type="ECO:0000256" key="4">
    <source>
        <dbReference type="ARBA" id="ARBA00023128"/>
    </source>
</evidence>
<name>A0A9P8ALF3_9ASCO</name>
<dbReference type="Gene3D" id="1.10.3580.10">
    <property type="entry name" value="ATP12 ATPase"/>
    <property type="match status" value="1"/>
</dbReference>
<evidence type="ECO:0000256" key="5">
    <source>
        <dbReference type="ARBA" id="ARBA00023186"/>
    </source>
</evidence>
<keyword evidence="4" id="KW-0496">Mitochondrion</keyword>
<gene>
    <name evidence="6" type="primary">ATP12</name>
    <name evidence="6" type="ORF">KQ657_000031</name>
</gene>
<dbReference type="InterPro" id="IPR042272">
    <property type="entry name" value="ATP12_ATP_synth-F1-assembly_N"/>
</dbReference>
<evidence type="ECO:0000256" key="2">
    <source>
        <dbReference type="ARBA" id="ARBA00008231"/>
    </source>
</evidence>
<dbReference type="RefSeq" id="XP_043051569.1">
    <property type="nucleotide sequence ID" value="XM_043190892.1"/>
</dbReference>
<sequence>MLSGLRTVYRRPVVVRSGLLILKATATTLTIPVEHSFGDKTIENNEQTESNRLSKTMTKFWEKVGVNHSKEKGHYEIQLDGKTLKTPMGHPLSVPSNQKQLAYLLAHEWANLPDLKVKTHQLPLTSLAARTVDLKHSAADAANGSEEAAAKIGTPDDIRYNLLRYLDTDTCLIMAANDEYSGKLRKKQDDLYLPLKKEFEDFFTEYAKSHSDELLVPEGGVTLEHLDCETDGLRGNQQSLATQAIVLHWLKSLPLAHLVALERAVLTSKSFLAGASLLRSSCCDPTLLKELYQFNKNSPEDYFHRTVREIVEMANLETIFQTEEWGEVEDTHDVDAEDWLRNLTAATLITK</sequence>
<dbReference type="InterPro" id="IPR023335">
    <property type="entry name" value="ATP12_ortho_dom_sf"/>
</dbReference>
<reference evidence="6" key="1">
    <citation type="submission" date="2021-03" db="EMBL/GenBank/DDBJ databases">
        <authorList>
            <person name="Palmer J.M."/>
        </authorList>
    </citation>
    <scope>NUCLEOTIDE SEQUENCE</scope>
    <source>
        <strain evidence="6">ARV_011</strain>
    </source>
</reference>
<accession>A0A9P8ALF3</accession>
<dbReference type="Proteomes" id="UP000790833">
    <property type="component" value="Unassembled WGS sequence"/>
</dbReference>
<dbReference type="AlphaFoldDB" id="A0A9P8ALF3"/>
<keyword evidence="5" id="KW-0143">Chaperone</keyword>
<protein>
    <submittedName>
        <fullName evidence="6">ATP synthase complex assembly protein atp12</fullName>
    </submittedName>
</protein>
<evidence type="ECO:0000256" key="3">
    <source>
        <dbReference type="ARBA" id="ARBA00022946"/>
    </source>
</evidence>
<keyword evidence="7" id="KW-1185">Reference proteome</keyword>
<evidence type="ECO:0000313" key="6">
    <source>
        <dbReference type="EMBL" id="KAG7196024.1"/>
    </source>
</evidence>
<dbReference type="GeneID" id="66113405"/>
<dbReference type="GO" id="GO:0005739">
    <property type="term" value="C:mitochondrion"/>
    <property type="evidence" value="ECO:0007669"/>
    <property type="project" value="UniProtKB-SubCell"/>
</dbReference>
<proteinExistence type="inferred from homology"/>
<dbReference type="SUPFAM" id="SSF160909">
    <property type="entry name" value="ATP12-like"/>
    <property type="match status" value="1"/>
</dbReference>
<comment type="similarity">
    <text evidence="2">Belongs to the ATP12 family.</text>
</comment>
<dbReference type="EMBL" id="JAHMUF010000001">
    <property type="protein sequence ID" value="KAG7196024.1"/>
    <property type="molecule type" value="Genomic_DNA"/>
</dbReference>
<dbReference type="OrthoDB" id="5322896at2759"/>
<dbReference type="Pfam" id="PF07542">
    <property type="entry name" value="ATP12"/>
    <property type="match status" value="1"/>
</dbReference>
<comment type="caution">
    <text evidence="6">The sequence shown here is derived from an EMBL/GenBank/DDBJ whole genome shotgun (WGS) entry which is preliminary data.</text>
</comment>
<evidence type="ECO:0000256" key="1">
    <source>
        <dbReference type="ARBA" id="ARBA00004173"/>
    </source>
</evidence>
<dbReference type="PANTHER" id="PTHR21013:SF10">
    <property type="entry name" value="ATP SYNTHASE MITOCHONDRIAL F1 COMPLEX ASSEMBLY FACTOR 2"/>
    <property type="match status" value="1"/>
</dbReference>
<evidence type="ECO:0000313" key="7">
    <source>
        <dbReference type="Proteomes" id="UP000790833"/>
    </source>
</evidence>
<dbReference type="GO" id="GO:0033615">
    <property type="term" value="P:mitochondrial proton-transporting ATP synthase complex assembly"/>
    <property type="evidence" value="ECO:0007669"/>
    <property type="project" value="TreeGrafter"/>
</dbReference>
<dbReference type="PANTHER" id="PTHR21013">
    <property type="entry name" value="ATP SYNTHASE MITOCHONDRIAL F1 COMPLEX ASSEMBLY FACTOR 2/ATP12 PROTEIN, MITOCHONDRIAL PRECURSOR"/>
    <property type="match status" value="1"/>
</dbReference>